<evidence type="ECO:0000313" key="3">
    <source>
        <dbReference type="Proteomes" id="UP000030655"/>
    </source>
</evidence>
<feature type="transmembrane region" description="Helical" evidence="1">
    <location>
        <begin position="52"/>
        <end position="69"/>
    </location>
</feature>
<keyword evidence="1" id="KW-1133">Transmembrane helix</keyword>
<sequence>MTVALQTLVSIFAPKFVYQKYTLISLTGVFSLSILLKARPMKNRILKTGQKVLYLVGRICAIVGLFVLINNVFVMRTGSRNCPSCSVNTILGIVGASLLLVFYFSVLVFFTAYDYKSYKKTLE</sequence>
<dbReference type="EMBL" id="KK365130">
    <property type="protein sequence ID" value="KCZ82467.1"/>
    <property type="molecule type" value="Genomic_DNA"/>
</dbReference>
<feature type="transmembrane region" description="Helical" evidence="1">
    <location>
        <begin position="89"/>
        <end position="113"/>
    </location>
</feature>
<reference evidence="3" key="1">
    <citation type="submission" date="2013-02" db="EMBL/GenBank/DDBJ databases">
        <authorList>
            <consortium name="The Broad Institute Genome Sequencing Platform"/>
            <person name="Cuomo C."/>
            <person name="Becnel J."/>
            <person name="Sanscrainte N."/>
            <person name="Walker B."/>
            <person name="Young S.K."/>
            <person name="Zeng Q."/>
            <person name="Gargeya S."/>
            <person name="Fitzgerald M."/>
            <person name="Haas B."/>
            <person name="Abouelleil A."/>
            <person name="Alvarado L."/>
            <person name="Arachchi H.M."/>
            <person name="Berlin A.M."/>
            <person name="Chapman S.B."/>
            <person name="Dewar J."/>
            <person name="Goldberg J."/>
            <person name="Griggs A."/>
            <person name="Gujja S."/>
            <person name="Hansen M."/>
            <person name="Howarth C."/>
            <person name="Imamovic A."/>
            <person name="Larimer J."/>
            <person name="McCowan C."/>
            <person name="Murphy C."/>
            <person name="Neiman D."/>
            <person name="Pearson M."/>
            <person name="Priest M."/>
            <person name="Roberts A."/>
            <person name="Saif S."/>
            <person name="Shea T."/>
            <person name="Sisk P."/>
            <person name="Sykes S."/>
            <person name="Wortman J."/>
            <person name="Nusbaum C."/>
            <person name="Birren B."/>
        </authorList>
    </citation>
    <scope>NUCLEOTIDE SEQUENCE [LARGE SCALE GENOMIC DNA]</scope>
    <source>
        <strain evidence="3">PRA339</strain>
    </source>
</reference>
<keyword evidence="1" id="KW-0472">Membrane</keyword>
<name>A0A059F5S6_9MICR</name>
<evidence type="ECO:0000313" key="2">
    <source>
        <dbReference type="EMBL" id="KCZ82467.1"/>
    </source>
</evidence>
<accession>A0A059F5S6</accession>
<dbReference type="HOGENOM" id="CLU_2014696_0_0_1"/>
<feature type="transmembrane region" description="Helical" evidence="1">
    <location>
        <begin position="20"/>
        <end position="40"/>
    </location>
</feature>
<keyword evidence="3" id="KW-1185">Reference proteome</keyword>
<gene>
    <name evidence="2" type="ORF">H312_00125</name>
</gene>
<evidence type="ECO:0000256" key="1">
    <source>
        <dbReference type="SAM" id="Phobius"/>
    </source>
</evidence>
<proteinExistence type="predicted"/>
<dbReference type="VEuPathDB" id="MicrosporidiaDB:H312_00125"/>
<dbReference type="AlphaFoldDB" id="A0A059F5S6"/>
<dbReference type="Proteomes" id="UP000030655">
    <property type="component" value="Unassembled WGS sequence"/>
</dbReference>
<keyword evidence="1" id="KW-0812">Transmembrane</keyword>
<reference evidence="2 3" key="2">
    <citation type="submission" date="2014-03" db="EMBL/GenBank/DDBJ databases">
        <title>The Genome Sequence of Anncaliia algerae insect isolate PRA339.</title>
        <authorList>
            <consortium name="The Broad Institute Genome Sequencing Platform"/>
            <consortium name="The Broad Institute Genome Sequencing Center for Infectious Disease"/>
            <person name="Cuomo C."/>
            <person name="Becnel J."/>
            <person name="Sanscrainte N."/>
            <person name="Walker B."/>
            <person name="Young S.K."/>
            <person name="Zeng Q."/>
            <person name="Gargeya S."/>
            <person name="Fitzgerald M."/>
            <person name="Haas B."/>
            <person name="Abouelleil A."/>
            <person name="Alvarado L."/>
            <person name="Arachchi H.M."/>
            <person name="Berlin A.M."/>
            <person name="Chapman S.B."/>
            <person name="Dewar J."/>
            <person name="Goldberg J."/>
            <person name="Griggs A."/>
            <person name="Gujja S."/>
            <person name="Hansen M."/>
            <person name="Howarth C."/>
            <person name="Imamovic A."/>
            <person name="Larimer J."/>
            <person name="McCowan C."/>
            <person name="Murphy C."/>
            <person name="Neiman D."/>
            <person name="Pearson M."/>
            <person name="Priest M."/>
            <person name="Roberts A."/>
            <person name="Saif S."/>
            <person name="Shea T."/>
            <person name="Sisk P."/>
            <person name="Sykes S."/>
            <person name="Wortman J."/>
            <person name="Nusbaum C."/>
            <person name="Birren B."/>
        </authorList>
    </citation>
    <scope>NUCLEOTIDE SEQUENCE [LARGE SCALE GENOMIC DNA]</scope>
    <source>
        <strain evidence="2 3">PRA339</strain>
    </source>
</reference>
<organism evidence="2 3">
    <name type="scientific">Anncaliia algerae PRA339</name>
    <dbReference type="NCBI Taxonomy" id="1288291"/>
    <lineage>
        <taxon>Eukaryota</taxon>
        <taxon>Fungi</taxon>
        <taxon>Fungi incertae sedis</taxon>
        <taxon>Microsporidia</taxon>
        <taxon>Tubulinosematoidea</taxon>
        <taxon>Tubulinosematidae</taxon>
        <taxon>Anncaliia</taxon>
    </lineage>
</organism>
<dbReference type="OrthoDB" id="2192317at2759"/>
<protein>
    <submittedName>
        <fullName evidence="2">Uncharacterized protein</fullName>
    </submittedName>
</protein>